<comment type="caution">
    <text evidence="5">The sequence shown here is derived from an EMBL/GenBank/DDBJ whole genome shotgun (WGS) entry which is preliminary data.</text>
</comment>
<proteinExistence type="inferred from homology"/>
<dbReference type="Proteomes" id="UP000005384">
    <property type="component" value="Unassembled WGS sequence"/>
</dbReference>
<dbReference type="PANTHER" id="PTHR41251:SF1">
    <property type="entry name" value="NON-HOMOLOGOUS END JOINING PROTEIN KU"/>
    <property type="match status" value="1"/>
</dbReference>
<dbReference type="PATRIC" id="fig|742737.3.peg.2369"/>
<dbReference type="Pfam" id="PF02735">
    <property type="entry name" value="Ku"/>
    <property type="match status" value="1"/>
</dbReference>
<evidence type="ECO:0000256" key="1">
    <source>
        <dbReference type="ARBA" id="ARBA00023125"/>
    </source>
</evidence>
<keyword evidence="2" id="KW-0234">DNA repair</keyword>
<feature type="domain" description="Ku" evidence="4">
    <location>
        <begin position="52"/>
        <end position="180"/>
    </location>
</feature>
<keyword evidence="6" id="KW-1185">Reference proteome</keyword>
<keyword evidence="1 2" id="KW-0238">DNA-binding</keyword>
<dbReference type="HAMAP" id="MF_01875">
    <property type="entry name" value="Prokaryotic_Ku"/>
    <property type="match status" value="1"/>
</dbReference>
<dbReference type="AlphaFoldDB" id="G5IFR7"/>
<dbReference type="OrthoDB" id="9795084at2"/>
<comment type="subunit">
    <text evidence="2">Homodimer. Interacts with LigD.</text>
</comment>
<organism evidence="5 6">
    <name type="scientific">Hungatella hathewayi WAL-18680</name>
    <dbReference type="NCBI Taxonomy" id="742737"/>
    <lineage>
        <taxon>Bacteria</taxon>
        <taxon>Bacillati</taxon>
        <taxon>Bacillota</taxon>
        <taxon>Clostridia</taxon>
        <taxon>Lachnospirales</taxon>
        <taxon>Lachnospiraceae</taxon>
        <taxon>Hungatella</taxon>
    </lineage>
</organism>
<evidence type="ECO:0000313" key="5">
    <source>
        <dbReference type="EMBL" id="EHI59665.1"/>
    </source>
</evidence>
<evidence type="ECO:0000256" key="2">
    <source>
        <dbReference type="HAMAP-Rule" id="MF_01875"/>
    </source>
</evidence>
<dbReference type="InterPro" id="IPR009187">
    <property type="entry name" value="Prok_Ku"/>
</dbReference>
<dbReference type="PIRSF" id="PIRSF006493">
    <property type="entry name" value="Prok_Ku"/>
    <property type="match status" value="1"/>
</dbReference>
<dbReference type="RefSeq" id="WP_006780325.1">
    <property type="nucleotide sequence ID" value="NZ_CP040506.1"/>
</dbReference>
<dbReference type="GO" id="GO:0006310">
    <property type="term" value="P:DNA recombination"/>
    <property type="evidence" value="ECO:0007669"/>
    <property type="project" value="UniProtKB-KW"/>
</dbReference>
<dbReference type="NCBIfam" id="TIGR02772">
    <property type="entry name" value="Ku_bact"/>
    <property type="match status" value="1"/>
</dbReference>
<dbReference type="GO" id="GO:0006303">
    <property type="term" value="P:double-strand break repair via nonhomologous end joining"/>
    <property type="evidence" value="ECO:0007669"/>
    <property type="project" value="UniProtKB-UniRule"/>
</dbReference>
<dbReference type="CDD" id="cd00789">
    <property type="entry name" value="KU_like"/>
    <property type="match status" value="1"/>
</dbReference>
<reference evidence="5 6" key="1">
    <citation type="submission" date="2011-08" db="EMBL/GenBank/DDBJ databases">
        <title>The Genome Sequence of Clostridium hathewayi WAL-18680.</title>
        <authorList>
            <consortium name="The Broad Institute Genome Sequencing Platform"/>
            <person name="Earl A."/>
            <person name="Ward D."/>
            <person name="Feldgarden M."/>
            <person name="Gevers D."/>
            <person name="Finegold S.M."/>
            <person name="Summanen P.H."/>
            <person name="Molitoris D.R."/>
            <person name="Song M."/>
            <person name="Daigneault M."/>
            <person name="Allen-Vercoe E."/>
            <person name="Young S.K."/>
            <person name="Zeng Q."/>
            <person name="Gargeya S."/>
            <person name="Fitzgerald M."/>
            <person name="Haas B."/>
            <person name="Abouelleil A."/>
            <person name="Alvarado L."/>
            <person name="Arachchi H.M."/>
            <person name="Berlin A."/>
            <person name="Brown A."/>
            <person name="Chapman S.B."/>
            <person name="Chen Z."/>
            <person name="Dunbar C."/>
            <person name="Freedman E."/>
            <person name="Gearin G."/>
            <person name="Gellesch M."/>
            <person name="Goldberg J."/>
            <person name="Griggs A."/>
            <person name="Gujja S."/>
            <person name="Heiman D."/>
            <person name="Howarth C."/>
            <person name="Larson L."/>
            <person name="Lui A."/>
            <person name="MacDonald P.J.P."/>
            <person name="Montmayeur A."/>
            <person name="Murphy C."/>
            <person name="Neiman D."/>
            <person name="Pearson M."/>
            <person name="Priest M."/>
            <person name="Roberts A."/>
            <person name="Saif S."/>
            <person name="Shea T."/>
            <person name="Shenoy N."/>
            <person name="Sisk P."/>
            <person name="Stolte C."/>
            <person name="Sykes S."/>
            <person name="Wortman J."/>
            <person name="Nusbaum C."/>
            <person name="Birren B."/>
        </authorList>
    </citation>
    <scope>NUCLEOTIDE SEQUENCE [LARGE SCALE GENOMIC DNA]</scope>
    <source>
        <strain evidence="5 6">WAL-18680</strain>
    </source>
</reference>
<accession>G5IFR7</accession>
<comment type="similarity">
    <text evidence="2">Belongs to the prokaryotic Ku family.</text>
</comment>
<dbReference type="InterPro" id="IPR006164">
    <property type="entry name" value="DNA_bd_Ku70/Ku80"/>
</dbReference>
<evidence type="ECO:0000256" key="3">
    <source>
        <dbReference type="SAM" id="MobiDB-lite"/>
    </source>
</evidence>
<dbReference type="PANTHER" id="PTHR41251">
    <property type="entry name" value="NON-HOMOLOGOUS END JOINING PROTEIN KU"/>
    <property type="match status" value="1"/>
</dbReference>
<dbReference type="HOGENOM" id="CLU_048975_0_1_9"/>
<keyword evidence="2" id="KW-0233">DNA recombination</keyword>
<gene>
    <name evidence="2" type="primary">ku</name>
    <name evidence="5" type="ORF">HMPREF9473_02345</name>
</gene>
<evidence type="ECO:0000259" key="4">
    <source>
        <dbReference type="SMART" id="SM00559"/>
    </source>
</evidence>
<dbReference type="InterPro" id="IPR016194">
    <property type="entry name" value="SPOC-like_C_dom_sf"/>
</dbReference>
<dbReference type="SMART" id="SM00559">
    <property type="entry name" value="Ku78"/>
    <property type="match status" value="1"/>
</dbReference>
<protein>
    <recommendedName>
        <fullName evidence="2">Non-homologous end joining protein Ku</fullName>
    </recommendedName>
</protein>
<dbReference type="GO" id="GO:0003690">
    <property type="term" value="F:double-stranded DNA binding"/>
    <property type="evidence" value="ECO:0007669"/>
    <property type="project" value="UniProtKB-UniRule"/>
</dbReference>
<sequence>MPAAHKGAISFGLVHIPVALHTATQDNDIHFNQLCKEDGSRVKYKKVCANCGKEVGSQDIVKGFEFAPGEYVTMTDADFEKAKTEKDKTIQILHFTDIANIRPIYFDKTYHAVVEAGGDKAYELLRRAMLEEKKVAIAKTVMGQSEKLLCLVPTEKGILVETLFFADEVKEIPKEAVHQELNQPELDMAKMLIGSMDKPFEPSLYHDEYQKRLREIIEAKINGQDIVQAPAEQPDNIINLMDALQASLKQMEQKPDTPPGTPHAPNKAETA</sequence>
<dbReference type="EMBL" id="ADLN01000049">
    <property type="protein sequence ID" value="EHI59665.1"/>
    <property type="molecule type" value="Genomic_DNA"/>
</dbReference>
<dbReference type="SUPFAM" id="SSF100939">
    <property type="entry name" value="SPOC domain-like"/>
    <property type="match status" value="1"/>
</dbReference>
<comment type="function">
    <text evidence="2">With LigD forms a non-homologous end joining (NHEJ) DNA repair enzyme, which repairs dsDNA breaks with reduced fidelity. Binds linear dsDNA with 5'- and 3'- overhangs but not closed circular dsDNA nor ssDNA. Recruits and stimulates the ligase activity of LigD.</text>
</comment>
<evidence type="ECO:0000313" key="6">
    <source>
        <dbReference type="Proteomes" id="UP000005384"/>
    </source>
</evidence>
<feature type="region of interest" description="Disordered" evidence="3">
    <location>
        <begin position="249"/>
        <end position="271"/>
    </location>
</feature>
<name>G5IFR7_9FIRM</name>
<dbReference type="Gene3D" id="2.40.290.10">
    <property type="match status" value="1"/>
</dbReference>
<keyword evidence="2" id="KW-0227">DNA damage</keyword>